<comment type="caution">
    <text evidence="2">The sequence shown here is derived from an EMBL/GenBank/DDBJ whole genome shotgun (WGS) entry which is preliminary data.</text>
</comment>
<feature type="domain" description="HMA" evidence="1">
    <location>
        <begin position="2"/>
        <end position="67"/>
    </location>
</feature>
<dbReference type="InterPro" id="IPR036163">
    <property type="entry name" value="HMA_dom_sf"/>
</dbReference>
<dbReference type="InterPro" id="IPR006121">
    <property type="entry name" value="HMA_dom"/>
</dbReference>
<proteinExistence type="predicted"/>
<dbReference type="Gene3D" id="3.30.70.100">
    <property type="match status" value="1"/>
</dbReference>
<dbReference type="PROSITE" id="PS50846">
    <property type="entry name" value="HMA_2"/>
    <property type="match status" value="1"/>
</dbReference>
<dbReference type="SUPFAM" id="SSF55008">
    <property type="entry name" value="HMA, heavy metal-associated domain"/>
    <property type="match status" value="1"/>
</dbReference>
<dbReference type="GO" id="GO:0046872">
    <property type="term" value="F:metal ion binding"/>
    <property type="evidence" value="ECO:0007669"/>
    <property type="project" value="InterPro"/>
</dbReference>
<protein>
    <submittedName>
        <fullName evidence="2">Cu2+-exporting ATPase</fullName>
    </submittedName>
</protein>
<accession>A0A0G1NEM2</accession>
<reference evidence="2 3" key="1">
    <citation type="journal article" date="2015" name="Nature">
        <title>rRNA introns, odd ribosomes, and small enigmatic genomes across a large radiation of phyla.</title>
        <authorList>
            <person name="Brown C.T."/>
            <person name="Hug L.A."/>
            <person name="Thomas B.C."/>
            <person name="Sharon I."/>
            <person name="Castelle C.J."/>
            <person name="Singh A."/>
            <person name="Wilkins M.J."/>
            <person name="Williams K.H."/>
            <person name="Banfield J.F."/>
        </authorList>
    </citation>
    <scope>NUCLEOTIDE SEQUENCE [LARGE SCALE GENOMIC DNA]</scope>
</reference>
<dbReference type="CDD" id="cd00371">
    <property type="entry name" value="HMA"/>
    <property type="match status" value="1"/>
</dbReference>
<sequence>MKTTTLTIRGTHCKACKTVIEDLSKDIKGVKSCQVDFKTGTAIIEHENDADLDAFKRAVEDLGQYKLSTNS</sequence>
<evidence type="ECO:0000259" key="1">
    <source>
        <dbReference type="PROSITE" id="PS50846"/>
    </source>
</evidence>
<dbReference type="EMBL" id="LCJR01000003">
    <property type="protein sequence ID" value="KKT82624.1"/>
    <property type="molecule type" value="Genomic_DNA"/>
</dbReference>
<evidence type="ECO:0000313" key="2">
    <source>
        <dbReference type="EMBL" id="KKT82624.1"/>
    </source>
</evidence>
<evidence type="ECO:0000313" key="3">
    <source>
        <dbReference type="Proteomes" id="UP000034032"/>
    </source>
</evidence>
<dbReference type="AlphaFoldDB" id="A0A0G1NEM2"/>
<dbReference type="Pfam" id="PF00403">
    <property type="entry name" value="HMA"/>
    <property type="match status" value="1"/>
</dbReference>
<dbReference type="Proteomes" id="UP000034032">
    <property type="component" value="Unassembled WGS sequence"/>
</dbReference>
<organism evidence="2 3">
    <name type="scientific">Candidatus Yanofskybacteria bacterium GW2011_GWA2_44_9</name>
    <dbReference type="NCBI Taxonomy" id="1619025"/>
    <lineage>
        <taxon>Bacteria</taxon>
        <taxon>Candidatus Yanofskyibacteriota</taxon>
    </lineage>
</organism>
<name>A0A0G1NEM2_9BACT</name>
<gene>
    <name evidence="2" type="ORF">UW79_C0003G0005</name>
</gene>